<dbReference type="SUPFAM" id="SSF54736">
    <property type="entry name" value="ClpS-like"/>
    <property type="match status" value="1"/>
</dbReference>
<dbReference type="RefSeq" id="WP_207860906.1">
    <property type="nucleotide sequence ID" value="NZ_JAFREP010000020.1"/>
</dbReference>
<dbReference type="NCBIfam" id="NF000672">
    <property type="entry name" value="PRK00033.1-5"/>
    <property type="match status" value="1"/>
</dbReference>
<dbReference type="InterPro" id="IPR003769">
    <property type="entry name" value="ClpS_core"/>
</dbReference>
<dbReference type="GO" id="GO:0030163">
    <property type="term" value="P:protein catabolic process"/>
    <property type="evidence" value="ECO:0007669"/>
    <property type="project" value="InterPro"/>
</dbReference>
<dbReference type="EMBL" id="JAFREP010000020">
    <property type="protein sequence ID" value="MBO1320931.1"/>
    <property type="molecule type" value="Genomic_DNA"/>
</dbReference>
<evidence type="ECO:0000259" key="2">
    <source>
        <dbReference type="Pfam" id="PF02617"/>
    </source>
</evidence>
<dbReference type="Proteomes" id="UP000664417">
    <property type="component" value="Unassembled WGS sequence"/>
</dbReference>
<evidence type="ECO:0000313" key="3">
    <source>
        <dbReference type="EMBL" id="MBO1320931.1"/>
    </source>
</evidence>
<dbReference type="GO" id="GO:0006508">
    <property type="term" value="P:proteolysis"/>
    <property type="evidence" value="ECO:0007669"/>
    <property type="project" value="UniProtKB-UniRule"/>
</dbReference>
<keyword evidence="4" id="KW-1185">Reference proteome</keyword>
<dbReference type="InterPro" id="IPR014719">
    <property type="entry name" value="Ribosomal_bL12_C/ClpS-like"/>
</dbReference>
<dbReference type="InterPro" id="IPR022935">
    <property type="entry name" value="ClpS"/>
</dbReference>
<dbReference type="GO" id="GO:0008233">
    <property type="term" value="F:peptidase activity"/>
    <property type="evidence" value="ECO:0007669"/>
    <property type="project" value="UniProtKB-KW"/>
</dbReference>
<dbReference type="PANTHER" id="PTHR33473">
    <property type="entry name" value="ATP-DEPENDENT CLP PROTEASE ADAPTER PROTEIN CLPS1, CHLOROPLASTIC"/>
    <property type="match status" value="1"/>
</dbReference>
<proteinExistence type="inferred from homology"/>
<comment type="similarity">
    <text evidence="1">Belongs to the ClpS family.</text>
</comment>
<accession>A0A8J7U710</accession>
<comment type="function">
    <text evidence="1">Involved in the modulation of the specificity of the ClpAP-mediated ATP-dependent protein degradation.</text>
</comment>
<organism evidence="3 4">
    <name type="scientific">Acanthopleuribacter pedis</name>
    <dbReference type="NCBI Taxonomy" id="442870"/>
    <lineage>
        <taxon>Bacteria</taxon>
        <taxon>Pseudomonadati</taxon>
        <taxon>Acidobacteriota</taxon>
        <taxon>Holophagae</taxon>
        <taxon>Acanthopleuribacterales</taxon>
        <taxon>Acanthopleuribacteraceae</taxon>
        <taxon>Acanthopleuribacter</taxon>
    </lineage>
</organism>
<dbReference type="AlphaFoldDB" id="A0A8J7U710"/>
<feature type="domain" description="Adaptor protein ClpS core" evidence="2">
    <location>
        <begin position="21"/>
        <end position="97"/>
    </location>
</feature>
<sequence>MAHFDEHVEVIPETKKKVKVPKKYKVILLNDDYTTMEFVVFVLETIFHKTPAQAKGLMLAIHNTGSGVAGVYSHEIAETKVAIVTETSKANEYPLRCVMEEE</sequence>
<dbReference type="Gene3D" id="3.30.1390.10">
    <property type="match status" value="1"/>
</dbReference>
<reference evidence="3" key="1">
    <citation type="submission" date="2021-03" db="EMBL/GenBank/DDBJ databases">
        <authorList>
            <person name="Wang G."/>
        </authorList>
    </citation>
    <scope>NUCLEOTIDE SEQUENCE</scope>
    <source>
        <strain evidence="3">KCTC 12899</strain>
    </source>
</reference>
<comment type="caution">
    <text evidence="3">The sequence shown here is derived from an EMBL/GenBank/DDBJ whole genome shotgun (WGS) entry which is preliminary data.</text>
</comment>
<comment type="subunit">
    <text evidence="1">Binds to the N-terminal domain of the chaperone ClpA.</text>
</comment>
<dbReference type="FunFam" id="3.30.1390.10:FF:000002">
    <property type="entry name" value="ATP-dependent Clp protease adapter protein ClpS"/>
    <property type="match status" value="1"/>
</dbReference>
<protein>
    <recommendedName>
        <fullName evidence="1">ATP-dependent Clp protease adapter protein ClpS</fullName>
    </recommendedName>
</protein>
<dbReference type="PANTHER" id="PTHR33473:SF19">
    <property type="entry name" value="ATP-DEPENDENT CLP PROTEASE ADAPTER PROTEIN CLPS"/>
    <property type="match status" value="1"/>
</dbReference>
<evidence type="ECO:0000313" key="4">
    <source>
        <dbReference type="Proteomes" id="UP000664417"/>
    </source>
</evidence>
<dbReference type="HAMAP" id="MF_00302">
    <property type="entry name" value="ClpS"/>
    <property type="match status" value="1"/>
</dbReference>
<keyword evidence="3" id="KW-0378">Hydrolase</keyword>
<dbReference type="Pfam" id="PF02617">
    <property type="entry name" value="ClpS"/>
    <property type="match status" value="1"/>
</dbReference>
<gene>
    <name evidence="1 3" type="primary">clpS</name>
    <name evidence="3" type="ORF">J3U88_20810</name>
</gene>
<name>A0A8J7U710_9BACT</name>
<keyword evidence="3" id="KW-0645">Protease</keyword>
<evidence type="ECO:0000256" key="1">
    <source>
        <dbReference type="HAMAP-Rule" id="MF_00302"/>
    </source>
</evidence>